<dbReference type="Proteomes" id="UP001050975">
    <property type="component" value="Unassembled WGS sequence"/>
</dbReference>
<feature type="signal peptide" evidence="2">
    <location>
        <begin position="1"/>
        <end position="29"/>
    </location>
</feature>
<keyword evidence="1" id="KW-0175">Coiled coil</keyword>
<protein>
    <submittedName>
        <fullName evidence="3">Uncharacterized protein</fullName>
    </submittedName>
</protein>
<evidence type="ECO:0000313" key="4">
    <source>
        <dbReference type="Proteomes" id="UP001050975"/>
    </source>
</evidence>
<proteinExistence type="predicted"/>
<dbReference type="RefSeq" id="WP_226579331.1">
    <property type="nucleotide sequence ID" value="NZ_BLAY01000031.1"/>
</dbReference>
<comment type="caution">
    <text evidence="3">The sequence shown here is derived from an EMBL/GenBank/DDBJ whole genome shotgun (WGS) entry which is preliminary data.</text>
</comment>
<sequence length="310" mass="34110">MFRNLNRLKWKWVILASVGCLLTSINALAQIPIQNIPITPRQTIQLQLGNATARLNRIETAFNRIERQNVFAVGDSEEISQATLEYAQAMKAALDNALQNAQTLANSQGTQGSITPLDTFEQAEKANQPRLEQLEQRANNIDNKIKAGAIRVDRRAIERLSVAERRELFDSLQAPARQIYLQNQPDLFKSVSTAPQKELKSVNETSATYQSFLPENTRITPANYAGIVVSDMVQNLSDTLIPPAYAAVAGPCVALAIAKNWSALAACVVNAGSQATSIYNQFVSCWNGASGWLKWLKRARCLATLIVKLG</sequence>
<evidence type="ECO:0000256" key="2">
    <source>
        <dbReference type="SAM" id="SignalP"/>
    </source>
</evidence>
<name>A0AAV3X645_9CYAN</name>
<dbReference type="AlphaFoldDB" id="A0AAV3X645"/>
<accession>A0AAV3X645</accession>
<keyword evidence="2" id="KW-0732">Signal</keyword>
<evidence type="ECO:0000313" key="3">
    <source>
        <dbReference type="EMBL" id="GET37593.1"/>
    </source>
</evidence>
<keyword evidence="4" id="KW-1185">Reference proteome</keyword>
<feature type="coiled-coil region" evidence="1">
    <location>
        <begin position="48"/>
        <end position="107"/>
    </location>
</feature>
<reference evidence="3" key="1">
    <citation type="submission" date="2019-10" db="EMBL/GenBank/DDBJ databases">
        <title>Draft genome sequece of Microseira wollei NIES-4236.</title>
        <authorList>
            <person name="Yamaguchi H."/>
            <person name="Suzuki S."/>
            <person name="Kawachi M."/>
        </authorList>
    </citation>
    <scope>NUCLEOTIDE SEQUENCE</scope>
    <source>
        <strain evidence="3">NIES-4236</strain>
    </source>
</reference>
<gene>
    <name evidence="3" type="ORF">MiSe_23470</name>
</gene>
<organism evidence="3 4">
    <name type="scientific">Microseira wollei NIES-4236</name>
    <dbReference type="NCBI Taxonomy" id="2530354"/>
    <lineage>
        <taxon>Bacteria</taxon>
        <taxon>Bacillati</taxon>
        <taxon>Cyanobacteriota</taxon>
        <taxon>Cyanophyceae</taxon>
        <taxon>Oscillatoriophycideae</taxon>
        <taxon>Aerosakkonematales</taxon>
        <taxon>Aerosakkonemataceae</taxon>
        <taxon>Microseira</taxon>
    </lineage>
</organism>
<dbReference type="EMBL" id="BLAY01000031">
    <property type="protein sequence ID" value="GET37593.1"/>
    <property type="molecule type" value="Genomic_DNA"/>
</dbReference>
<feature type="chain" id="PRO_5043595841" evidence="2">
    <location>
        <begin position="30"/>
        <end position="310"/>
    </location>
</feature>
<evidence type="ECO:0000256" key="1">
    <source>
        <dbReference type="SAM" id="Coils"/>
    </source>
</evidence>